<dbReference type="Proteomes" id="UP000887116">
    <property type="component" value="Unassembled WGS sequence"/>
</dbReference>
<comment type="caution">
    <text evidence="2">The sequence shown here is derived from an EMBL/GenBank/DDBJ whole genome shotgun (WGS) entry which is preliminary data.</text>
</comment>
<keyword evidence="3" id="KW-1185">Reference proteome</keyword>
<evidence type="ECO:0000313" key="3">
    <source>
        <dbReference type="Proteomes" id="UP000887116"/>
    </source>
</evidence>
<dbReference type="SUPFAM" id="SSF53098">
    <property type="entry name" value="Ribonuclease H-like"/>
    <property type="match status" value="1"/>
</dbReference>
<dbReference type="AlphaFoldDB" id="A0A8X6L9J1"/>
<dbReference type="InterPro" id="IPR041588">
    <property type="entry name" value="Integrase_H2C2"/>
</dbReference>
<dbReference type="InterPro" id="IPR012337">
    <property type="entry name" value="RNaseH-like_sf"/>
</dbReference>
<dbReference type="OrthoDB" id="6431579at2759"/>
<dbReference type="PANTHER" id="PTHR47331">
    <property type="entry name" value="PHD-TYPE DOMAIN-CONTAINING PROTEIN"/>
    <property type="match status" value="1"/>
</dbReference>
<reference evidence="2" key="1">
    <citation type="submission" date="2020-07" db="EMBL/GenBank/DDBJ databases">
        <title>Multicomponent nature underlies the extraordinary mechanical properties of spider dragline silk.</title>
        <authorList>
            <person name="Kono N."/>
            <person name="Nakamura H."/>
            <person name="Mori M."/>
            <person name="Yoshida Y."/>
            <person name="Ohtoshi R."/>
            <person name="Malay A.D."/>
            <person name="Moran D.A.P."/>
            <person name="Tomita M."/>
            <person name="Numata K."/>
            <person name="Arakawa K."/>
        </authorList>
    </citation>
    <scope>NUCLEOTIDE SEQUENCE</scope>
</reference>
<dbReference type="Pfam" id="PF17921">
    <property type="entry name" value="Integrase_H2C2"/>
    <property type="match status" value="1"/>
</dbReference>
<dbReference type="EMBL" id="BMAO01034986">
    <property type="protein sequence ID" value="GFR00322.1"/>
    <property type="molecule type" value="Genomic_DNA"/>
</dbReference>
<protein>
    <submittedName>
        <fullName evidence="2">Integrase catalytic domain-containing protein</fullName>
    </submittedName>
</protein>
<dbReference type="Gene3D" id="1.10.340.70">
    <property type="match status" value="1"/>
</dbReference>
<evidence type="ECO:0000259" key="1">
    <source>
        <dbReference type="Pfam" id="PF17921"/>
    </source>
</evidence>
<dbReference type="Gene3D" id="3.30.420.10">
    <property type="entry name" value="Ribonuclease H-like superfamily/Ribonuclease H"/>
    <property type="match status" value="1"/>
</dbReference>
<dbReference type="InterPro" id="IPR036397">
    <property type="entry name" value="RNaseH_sf"/>
</dbReference>
<dbReference type="GO" id="GO:0003676">
    <property type="term" value="F:nucleic acid binding"/>
    <property type="evidence" value="ECO:0007669"/>
    <property type="project" value="InterPro"/>
</dbReference>
<proteinExistence type="predicted"/>
<feature type="domain" description="Integrase zinc-binding" evidence="1">
    <location>
        <begin position="315"/>
        <end position="363"/>
    </location>
</feature>
<name>A0A8X6L9J1_TRICU</name>
<accession>A0A8X6L9J1</accession>
<sequence>MNENFYVDDFICSVDSDEEARQVYHEAKLILSEASMNLTKWKTNSNALKEEIETVTSKEVKLGFPDSSSKVLGLKYNSSKDLFTFSPETIVEASHSNEPTKRTVLQISSKLFDPIANWYHCPGNQNPADKITRGCSVKQLSQDNSWKFGPPWLSDFKSSWPVQENSSICCDSEESCSMCCESDIVPVFNCAVNKSILNIENFSTLRRLLRVTSLVFRFIYNARNSNNRKSGPITSSETSKALIYFIKMSQENSFSSEINKIKLNKSVNKNSKLCNFNVRIDDDNILRIKSRLSNSSLDVYEKHPIILSNDYFASLIVYDCHEKVLHNGVNETLIQVRCKFWILKARQFIKSIVYNCRVCKKFHAKSGGQNIVPLPNDRIEKSQPFEIAGVDFAGPLYLKEEKFQLEWKFIVEGAPWWGGFWERLVRSVKNCLKCVLGKTSLMYEELNTVLIEVEAVINSRPLTYVYNDVNEPDPLTPSHFTVGSRLTTLPSPKLNANSINVELTKKWKYRQLLLDHFWKRFFKEYLLELRSVMFTKQ</sequence>
<gene>
    <name evidence="2" type="primary">AVEN_230254_1</name>
    <name evidence="2" type="ORF">TNCT_255891</name>
</gene>
<evidence type="ECO:0000313" key="2">
    <source>
        <dbReference type="EMBL" id="GFR00322.1"/>
    </source>
</evidence>
<organism evidence="2 3">
    <name type="scientific">Trichonephila clavata</name>
    <name type="common">Joro spider</name>
    <name type="synonym">Nephila clavata</name>
    <dbReference type="NCBI Taxonomy" id="2740835"/>
    <lineage>
        <taxon>Eukaryota</taxon>
        <taxon>Metazoa</taxon>
        <taxon>Ecdysozoa</taxon>
        <taxon>Arthropoda</taxon>
        <taxon>Chelicerata</taxon>
        <taxon>Arachnida</taxon>
        <taxon>Araneae</taxon>
        <taxon>Araneomorphae</taxon>
        <taxon>Entelegynae</taxon>
        <taxon>Araneoidea</taxon>
        <taxon>Nephilidae</taxon>
        <taxon>Trichonephila</taxon>
    </lineage>
</organism>